<keyword evidence="1" id="KW-0812">Transmembrane</keyword>
<dbReference type="RefSeq" id="WP_285454236.1">
    <property type="nucleotide sequence ID" value="NZ_CP127173.1"/>
</dbReference>
<sequence length="359" mass="39623">MSATSFTGATLDVGSRVGRYFGLVSMVPALFLVLWSAALATSGAWQGPPHPEWIGPRLGSWSIAGVAWLLLASLATGLFLHPLQFAMTQVLEGYWGHSRVARVLLWARIRHHRRRLQATHKAVARLDDRLVDRIDEVIGQIRRSDPDRVAGLSAEEQARVVLHSPEGNGLGGLLAAGEAAHHAGERYPELDRIMPTRLGNALRREEDRAGGQYGIDAMLTAPHFALVAADKHVQYLKDTRQQMDTSVRLCVVSLLGSLEAAACLLTDGWWLLVALVPYALAYLAYRAAVAAADEYTTAVKTVIDLNRFSLYESLNVERPHDLREERHNNEKLMRVLEGEYVNLRYRKPAAAPPIPPGTP</sequence>
<keyword evidence="1" id="KW-1133">Transmembrane helix</keyword>
<keyword evidence="1" id="KW-0472">Membrane</keyword>
<protein>
    <submittedName>
        <fullName evidence="2">Uncharacterized protein</fullName>
    </submittedName>
</protein>
<feature type="transmembrane region" description="Helical" evidence="1">
    <location>
        <begin position="20"/>
        <end position="38"/>
    </location>
</feature>
<proteinExistence type="predicted"/>
<dbReference type="Proteomes" id="UP001227101">
    <property type="component" value="Chromosome"/>
</dbReference>
<dbReference type="EMBL" id="CP127173">
    <property type="protein sequence ID" value="WIV57021.1"/>
    <property type="molecule type" value="Genomic_DNA"/>
</dbReference>
<feature type="transmembrane region" description="Helical" evidence="1">
    <location>
        <begin position="245"/>
        <end position="262"/>
    </location>
</feature>
<evidence type="ECO:0000256" key="1">
    <source>
        <dbReference type="SAM" id="Phobius"/>
    </source>
</evidence>
<evidence type="ECO:0000313" key="2">
    <source>
        <dbReference type="EMBL" id="WIV57021.1"/>
    </source>
</evidence>
<feature type="transmembrane region" description="Helical" evidence="1">
    <location>
        <begin position="268"/>
        <end position="285"/>
    </location>
</feature>
<reference evidence="2 3" key="1">
    <citation type="submission" date="2023-06" db="EMBL/GenBank/DDBJ databases">
        <authorList>
            <person name="Oyuntsetseg B."/>
            <person name="Kim S.B."/>
        </authorList>
    </citation>
    <scope>NUCLEOTIDE SEQUENCE [LARGE SCALE GENOMIC DNA]</scope>
    <source>
        <strain evidence="2 3">2-2</strain>
    </source>
</reference>
<name>A0ABY8XN15_9PSEU</name>
<organism evidence="2 3">
    <name type="scientific">Amycolatopsis nalaikhensis</name>
    <dbReference type="NCBI Taxonomy" id="715472"/>
    <lineage>
        <taxon>Bacteria</taxon>
        <taxon>Bacillati</taxon>
        <taxon>Actinomycetota</taxon>
        <taxon>Actinomycetes</taxon>
        <taxon>Pseudonocardiales</taxon>
        <taxon>Pseudonocardiaceae</taxon>
        <taxon>Amycolatopsis</taxon>
    </lineage>
</organism>
<keyword evidence="3" id="KW-1185">Reference proteome</keyword>
<accession>A0ABY8XN15</accession>
<evidence type="ECO:0000313" key="3">
    <source>
        <dbReference type="Proteomes" id="UP001227101"/>
    </source>
</evidence>
<gene>
    <name evidence="2" type="ORF">QP939_51140</name>
</gene>
<feature type="transmembrane region" description="Helical" evidence="1">
    <location>
        <begin position="58"/>
        <end position="80"/>
    </location>
</feature>